<evidence type="ECO:0000313" key="1">
    <source>
        <dbReference type="EMBL" id="KYP35538.1"/>
    </source>
</evidence>
<proteinExistence type="predicted"/>
<dbReference type="Proteomes" id="UP000075243">
    <property type="component" value="Unassembled WGS sequence"/>
</dbReference>
<gene>
    <name evidence="1" type="ORF">KK1_043417</name>
</gene>
<keyword evidence="2" id="KW-1185">Reference proteome</keyword>
<evidence type="ECO:0000313" key="2">
    <source>
        <dbReference type="Proteomes" id="UP000075243"/>
    </source>
</evidence>
<organism evidence="1 2">
    <name type="scientific">Cajanus cajan</name>
    <name type="common">Pigeon pea</name>
    <name type="synonym">Cajanus indicus</name>
    <dbReference type="NCBI Taxonomy" id="3821"/>
    <lineage>
        <taxon>Eukaryota</taxon>
        <taxon>Viridiplantae</taxon>
        <taxon>Streptophyta</taxon>
        <taxon>Embryophyta</taxon>
        <taxon>Tracheophyta</taxon>
        <taxon>Spermatophyta</taxon>
        <taxon>Magnoliopsida</taxon>
        <taxon>eudicotyledons</taxon>
        <taxon>Gunneridae</taxon>
        <taxon>Pentapetalae</taxon>
        <taxon>rosids</taxon>
        <taxon>fabids</taxon>
        <taxon>Fabales</taxon>
        <taxon>Fabaceae</taxon>
        <taxon>Papilionoideae</taxon>
        <taxon>50 kb inversion clade</taxon>
        <taxon>NPAAA clade</taxon>
        <taxon>indigoferoid/millettioid clade</taxon>
        <taxon>Phaseoleae</taxon>
        <taxon>Cajanus</taxon>
    </lineage>
</organism>
<name>A0A151QYV0_CAJCA</name>
<dbReference type="EMBL" id="KQ484363">
    <property type="protein sequence ID" value="KYP35538.1"/>
    <property type="molecule type" value="Genomic_DNA"/>
</dbReference>
<dbReference type="AlphaFoldDB" id="A0A151QYV0"/>
<dbReference type="Gramene" id="C.cajan_39977.t">
    <property type="protein sequence ID" value="C.cajan_39977.t.cds1"/>
    <property type="gene ID" value="C.cajan_39977"/>
</dbReference>
<accession>A0A151QYV0</accession>
<protein>
    <submittedName>
        <fullName evidence="1">Uncharacterized protein</fullName>
    </submittedName>
</protein>
<reference evidence="1" key="1">
    <citation type="journal article" date="2012" name="Nat. Biotechnol.">
        <title>Draft genome sequence of pigeonpea (Cajanus cajan), an orphan legume crop of resource-poor farmers.</title>
        <authorList>
            <person name="Varshney R.K."/>
            <person name="Chen W."/>
            <person name="Li Y."/>
            <person name="Bharti A.K."/>
            <person name="Saxena R.K."/>
            <person name="Schlueter J.A."/>
            <person name="Donoghue M.T."/>
            <person name="Azam S."/>
            <person name="Fan G."/>
            <person name="Whaley A.M."/>
            <person name="Farmer A.D."/>
            <person name="Sheridan J."/>
            <person name="Iwata A."/>
            <person name="Tuteja R."/>
            <person name="Penmetsa R.V."/>
            <person name="Wu W."/>
            <person name="Upadhyaya H.D."/>
            <person name="Yang S.P."/>
            <person name="Shah T."/>
            <person name="Saxena K.B."/>
            <person name="Michael T."/>
            <person name="McCombie W.R."/>
            <person name="Yang B."/>
            <person name="Zhang G."/>
            <person name="Yang H."/>
            <person name="Wang J."/>
            <person name="Spillane C."/>
            <person name="Cook D.R."/>
            <person name="May G.D."/>
            <person name="Xu X."/>
            <person name="Jackson S.A."/>
        </authorList>
    </citation>
    <scope>NUCLEOTIDE SEQUENCE [LARGE SCALE GENOMIC DNA]</scope>
</reference>
<sequence>MQPLSSIATLTSLGNDSSHSETSLIVPGLMTQRNFCLLLANPHATSVNSFSSQLAMLPKLTYNTDFVAWLLSQPMQL</sequence>